<dbReference type="EMBL" id="JALLPJ020000909">
    <property type="protein sequence ID" value="KAL3780013.1"/>
    <property type="molecule type" value="Genomic_DNA"/>
</dbReference>
<proteinExistence type="predicted"/>
<gene>
    <name evidence="1" type="ORF">ACHAWO_001215</name>
</gene>
<dbReference type="PANTHER" id="PTHR14552">
    <property type="match status" value="1"/>
</dbReference>
<dbReference type="AlphaFoldDB" id="A0ABD3NWD3"/>
<dbReference type="CDD" id="cd11537">
    <property type="entry name" value="NTP-PPase_RS21-C6_like"/>
    <property type="match status" value="1"/>
</dbReference>
<protein>
    <submittedName>
        <fullName evidence="1">Uncharacterized protein</fullName>
    </submittedName>
</protein>
<keyword evidence="2" id="KW-1185">Reference proteome</keyword>
<accession>A0ABD3NWD3</accession>
<dbReference type="PANTHER" id="PTHR14552:SF21">
    <property type="entry name" value="DCTP PYROPHOSPHATASE 1"/>
    <property type="match status" value="1"/>
</dbReference>
<comment type="caution">
    <text evidence="1">The sequence shown here is derived from an EMBL/GenBank/DDBJ whole genome shotgun (WGS) entry which is preliminary data.</text>
</comment>
<reference evidence="1 2" key="1">
    <citation type="submission" date="2024-10" db="EMBL/GenBank/DDBJ databases">
        <title>Updated reference genomes for cyclostephanoid diatoms.</title>
        <authorList>
            <person name="Roberts W.R."/>
            <person name="Alverson A.J."/>
        </authorList>
    </citation>
    <scope>NUCLEOTIDE SEQUENCE [LARGE SCALE GENOMIC DNA]</scope>
    <source>
        <strain evidence="1 2">AJA010-31</strain>
    </source>
</reference>
<name>A0ABD3NWD3_9STRA</name>
<dbReference type="SUPFAM" id="SSF101386">
    <property type="entry name" value="all-alpha NTP pyrophosphatases"/>
    <property type="match status" value="2"/>
</dbReference>
<organism evidence="1 2">
    <name type="scientific">Cyclotella atomus</name>
    <dbReference type="NCBI Taxonomy" id="382360"/>
    <lineage>
        <taxon>Eukaryota</taxon>
        <taxon>Sar</taxon>
        <taxon>Stramenopiles</taxon>
        <taxon>Ochrophyta</taxon>
        <taxon>Bacillariophyta</taxon>
        <taxon>Coscinodiscophyceae</taxon>
        <taxon>Thalassiosirophycidae</taxon>
        <taxon>Stephanodiscales</taxon>
        <taxon>Stephanodiscaceae</taxon>
        <taxon>Cyclotella</taxon>
    </lineage>
</organism>
<dbReference type="InterPro" id="IPR025984">
    <property type="entry name" value="DCTPP"/>
</dbReference>
<dbReference type="Gene3D" id="1.10.287.1080">
    <property type="entry name" value="MazG-like"/>
    <property type="match status" value="2"/>
</dbReference>
<sequence>MSATIPSERTAFETIAERLSPTAAAQDPQSQSTIIAAARNEIFRLSSIVGRMASAFLSVPHDSGTGVYVGDEIANLLGEVFIQMLQICKVCGIDLRLSVLSKMELNGRKYPVELCKGKSGKYTKYSQQTGITKTEGQSTLYNDINNISLESHESEQEADTETIEGVTLLLRQFALDRLWDRFHTPRNVALALIGEVGELAELFQWSGDVDETKSGDQTAGLVAIGWKDEEVDKVGQEIADVTIYLIRLADVCGVSLGQVSLKLVG</sequence>
<evidence type="ECO:0000313" key="1">
    <source>
        <dbReference type="EMBL" id="KAL3780013.1"/>
    </source>
</evidence>
<evidence type="ECO:0000313" key="2">
    <source>
        <dbReference type="Proteomes" id="UP001530400"/>
    </source>
</evidence>
<dbReference type="Proteomes" id="UP001530400">
    <property type="component" value="Unassembled WGS sequence"/>
</dbReference>